<name>A0ABT6H9B7_9BACI</name>
<feature type="domain" description="Winged helix-turn helix" evidence="1">
    <location>
        <begin position="38"/>
        <end position="94"/>
    </location>
</feature>
<evidence type="ECO:0000259" key="1">
    <source>
        <dbReference type="Pfam" id="PF13592"/>
    </source>
</evidence>
<protein>
    <submittedName>
        <fullName evidence="2">Winged helix-turn-helix domain-containing protein</fullName>
    </submittedName>
</protein>
<evidence type="ECO:0000313" key="3">
    <source>
        <dbReference type="Proteomes" id="UP001218246"/>
    </source>
</evidence>
<keyword evidence="3" id="KW-1185">Reference proteome</keyword>
<accession>A0ABT6H9B7</accession>
<gene>
    <name evidence="2" type="ORF">P6P90_17540</name>
</gene>
<dbReference type="Proteomes" id="UP001218246">
    <property type="component" value="Unassembled WGS sequence"/>
</dbReference>
<proteinExistence type="predicted"/>
<comment type="caution">
    <text evidence="2">The sequence shown here is derived from an EMBL/GenBank/DDBJ whole genome shotgun (WGS) entry which is preliminary data.</text>
</comment>
<dbReference type="RefSeq" id="WP_278335646.1">
    <property type="nucleotide sequence ID" value="NZ_JARULN010000053.1"/>
</dbReference>
<evidence type="ECO:0000313" key="2">
    <source>
        <dbReference type="EMBL" id="MDG5755680.1"/>
    </source>
</evidence>
<dbReference type="Pfam" id="PF13592">
    <property type="entry name" value="HTH_33"/>
    <property type="match status" value="1"/>
</dbReference>
<reference evidence="2 3" key="1">
    <citation type="submission" date="2023-04" db="EMBL/GenBank/DDBJ databases">
        <title>Ectobacillus antri isolated from activated sludge.</title>
        <authorList>
            <person name="Yan P."/>
            <person name="Liu X."/>
        </authorList>
    </citation>
    <scope>NUCLEOTIDE SEQUENCE [LARGE SCALE GENOMIC DNA]</scope>
    <source>
        <strain evidence="2 3">C18H</strain>
    </source>
</reference>
<organism evidence="2 3">
    <name type="scientific">Ectobacillus antri</name>
    <dbReference type="NCBI Taxonomy" id="2486280"/>
    <lineage>
        <taxon>Bacteria</taxon>
        <taxon>Bacillati</taxon>
        <taxon>Bacillota</taxon>
        <taxon>Bacilli</taxon>
        <taxon>Bacillales</taxon>
        <taxon>Bacillaceae</taxon>
        <taxon>Ectobacillus</taxon>
    </lineage>
</organism>
<dbReference type="EMBL" id="JARULN010000053">
    <property type="protein sequence ID" value="MDG5755680.1"/>
    <property type="molecule type" value="Genomic_DNA"/>
</dbReference>
<sequence length="102" mass="11981">DRKFSKGRPCSLTKEQLTELKKTVLHQSPEDCGLGTAVSWSVPLIREHIQRVYNVELTRTGVLRMLWRLSLSYTRPTYVLKKADPKKQKAFRRQLDWIKKTP</sequence>
<feature type="non-terminal residue" evidence="2">
    <location>
        <position position="1"/>
    </location>
</feature>
<dbReference type="InterPro" id="IPR025959">
    <property type="entry name" value="Winged_HTH_dom"/>
</dbReference>